<gene>
    <name evidence="1" type="ORF">NLJ89_g5637</name>
</gene>
<evidence type="ECO:0000313" key="2">
    <source>
        <dbReference type="Proteomes" id="UP001148786"/>
    </source>
</evidence>
<name>A0A9W8K0P9_9AGAR</name>
<organism evidence="1 2">
    <name type="scientific">Agrocybe chaxingu</name>
    <dbReference type="NCBI Taxonomy" id="84603"/>
    <lineage>
        <taxon>Eukaryota</taxon>
        <taxon>Fungi</taxon>
        <taxon>Dikarya</taxon>
        <taxon>Basidiomycota</taxon>
        <taxon>Agaricomycotina</taxon>
        <taxon>Agaricomycetes</taxon>
        <taxon>Agaricomycetidae</taxon>
        <taxon>Agaricales</taxon>
        <taxon>Agaricineae</taxon>
        <taxon>Strophariaceae</taxon>
        <taxon>Agrocybe</taxon>
    </lineage>
</organism>
<accession>A0A9W8K0P9</accession>
<comment type="caution">
    <text evidence="1">The sequence shown here is derived from an EMBL/GenBank/DDBJ whole genome shotgun (WGS) entry which is preliminary data.</text>
</comment>
<dbReference type="EMBL" id="JANKHO010000541">
    <property type="protein sequence ID" value="KAJ3508654.1"/>
    <property type="molecule type" value="Genomic_DNA"/>
</dbReference>
<reference evidence="1" key="1">
    <citation type="submission" date="2022-07" db="EMBL/GenBank/DDBJ databases">
        <title>Genome Sequence of Agrocybe chaxingu.</title>
        <authorList>
            <person name="Buettner E."/>
        </authorList>
    </citation>
    <scope>NUCLEOTIDE SEQUENCE</scope>
    <source>
        <strain evidence="1">MP-N11</strain>
    </source>
</reference>
<evidence type="ECO:0000313" key="1">
    <source>
        <dbReference type="EMBL" id="KAJ3508654.1"/>
    </source>
</evidence>
<dbReference type="OrthoDB" id="10037289at2759"/>
<sequence>MPPASVIPSGYTFLTLDTFISVPGKELAEKFAKDAENRDPDTFDMYIYNDFYPYGILNLIDTLAKLPR</sequence>
<protein>
    <submittedName>
        <fullName evidence="1">Uncharacterized protein</fullName>
    </submittedName>
</protein>
<keyword evidence="2" id="KW-1185">Reference proteome</keyword>
<dbReference type="Proteomes" id="UP001148786">
    <property type="component" value="Unassembled WGS sequence"/>
</dbReference>
<proteinExistence type="predicted"/>
<dbReference type="AlphaFoldDB" id="A0A9W8K0P9"/>